<sequence>FVYLFLSLGYLSSKLEYPQTYELRPLYLAENYVYFAWRNCFQYILSELNTVSNCHREQSSADYSLPPRLSLLTRFACCEQDESKAKSSK</sequence>
<organism evidence="1">
    <name type="scientific">Tetraselmis sp. GSL018</name>
    <dbReference type="NCBI Taxonomy" id="582737"/>
    <lineage>
        <taxon>Eukaryota</taxon>
        <taxon>Viridiplantae</taxon>
        <taxon>Chlorophyta</taxon>
        <taxon>core chlorophytes</taxon>
        <taxon>Chlorodendrophyceae</taxon>
        <taxon>Chlorodendrales</taxon>
        <taxon>Chlorodendraceae</taxon>
        <taxon>Tetraselmis</taxon>
    </lineage>
</organism>
<proteinExistence type="predicted"/>
<feature type="non-terminal residue" evidence="1">
    <location>
        <position position="89"/>
    </location>
</feature>
<accession>A0A061RYB7</accession>
<gene>
    <name evidence="1" type="ORF">TSPGSL018_22490</name>
</gene>
<name>A0A061RYB7_9CHLO</name>
<reference evidence="1" key="1">
    <citation type="submission" date="2014-05" db="EMBL/GenBank/DDBJ databases">
        <title>The transcriptome of the halophilic microalga Tetraselmis sp. GSL018 isolated from the Great Salt Lake, Utah.</title>
        <authorList>
            <person name="Jinkerson R.E."/>
            <person name="D'Adamo S."/>
            <person name="Posewitz M.C."/>
        </authorList>
    </citation>
    <scope>NUCLEOTIDE SEQUENCE</scope>
    <source>
        <strain evidence="1">GSL018</strain>
    </source>
</reference>
<dbReference type="EMBL" id="GBEZ01010003">
    <property type="protein sequence ID" value="JAC75635.1"/>
    <property type="molecule type" value="Transcribed_RNA"/>
</dbReference>
<dbReference type="AlphaFoldDB" id="A0A061RYB7"/>
<protein>
    <submittedName>
        <fullName evidence="1">Uncharacterized protein</fullName>
    </submittedName>
</protein>
<feature type="non-terminal residue" evidence="1">
    <location>
        <position position="1"/>
    </location>
</feature>
<evidence type="ECO:0000313" key="1">
    <source>
        <dbReference type="EMBL" id="JAC75635.1"/>
    </source>
</evidence>